<evidence type="ECO:0000313" key="2">
    <source>
        <dbReference type="Proteomes" id="UP000266327"/>
    </source>
</evidence>
<dbReference type="AlphaFoldDB" id="A0A3A3G6Z9"/>
<sequence length="83" mass="9060">MKLLIWLVIAFLVLAWVMRSKKAPGPDASDQNKPLAPDRNIPPEPILQCARCGLHVPASEAVTHASGSVFCSEEHRRQSFPGA</sequence>
<gene>
    <name evidence="1" type="ORF">D3878_20830</name>
</gene>
<dbReference type="Proteomes" id="UP000266327">
    <property type="component" value="Unassembled WGS sequence"/>
</dbReference>
<reference evidence="2" key="1">
    <citation type="submission" date="2018-09" db="EMBL/GenBank/DDBJ databases">
        <authorList>
            <person name="Zhu H."/>
        </authorList>
    </citation>
    <scope>NUCLEOTIDE SEQUENCE [LARGE SCALE GENOMIC DNA]</scope>
    <source>
        <strain evidence="2">K1S02-23</strain>
    </source>
</reference>
<proteinExistence type="predicted"/>
<dbReference type="InterPro" id="IPR049708">
    <property type="entry name" value="PP0621-like"/>
</dbReference>
<dbReference type="OrthoDB" id="9814432at2"/>
<dbReference type="RefSeq" id="WP_119787219.1">
    <property type="nucleotide sequence ID" value="NZ_QYUQ01000002.1"/>
</dbReference>
<accession>A0A3A3G6Z9</accession>
<evidence type="ECO:0008006" key="3">
    <source>
        <dbReference type="Google" id="ProtNLM"/>
    </source>
</evidence>
<evidence type="ECO:0000313" key="1">
    <source>
        <dbReference type="EMBL" id="RJG03731.1"/>
    </source>
</evidence>
<organism evidence="1 2">
    <name type="scientific">Noviherbaspirillum sedimenti</name>
    <dbReference type="NCBI Taxonomy" id="2320865"/>
    <lineage>
        <taxon>Bacteria</taxon>
        <taxon>Pseudomonadati</taxon>
        <taxon>Pseudomonadota</taxon>
        <taxon>Betaproteobacteria</taxon>
        <taxon>Burkholderiales</taxon>
        <taxon>Oxalobacteraceae</taxon>
        <taxon>Noviherbaspirillum</taxon>
    </lineage>
</organism>
<dbReference type="NCBIfam" id="NF041023">
    <property type="entry name" value="PP0621_fam"/>
    <property type="match status" value="1"/>
</dbReference>
<keyword evidence="2" id="KW-1185">Reference proteome</keyword>
<protein>
    <recommendedName>
        <fullName evidence="3">Preprotein translocase subunit YajC</fullName>
    </recommendedName>
</protein>
<comment type="caution">
    <text evidence="1">The sequence shown here is derived from an EMBL/GenBank/DDBJ whole genome shotgun (WGS) entry which is preliminary data.</text>
</comment>
<dbReference type="EMBL" id="QYUQ01000002">
    <property type="protein sequence ID" value="RJG03731.1"/>
    <property type="molecule type" value="Genomic_DNA"/>
</dbReference>
<name>A0A3A3G6Z9_9BURK</name>